<protein>
    <submittedName>
        <fullName evidence="3">Uncharacterized protein</fullName>
    </submittedName>
</protein>
<feature type="signal peptide" evidence="2">
    <location>
        <begin position="1"/>
        <end position="17"/>
    </location>
</feature>
<evidence type="ECO:0000256" key="2">
    <source>
        <dbReference type="SAM" id="SignalP"/>
    </source>
</evidence>
<dbReference type="Proteomes" id="UP000076842">
    <property type="component" value="Unassembled WGS sequence"/>
</dbReference>
<evidence type="ECO:0000313" key="4">
    <source>
        <dbReference type="Proteomes" id="UP000076842"/>
    </source>
</evidence>
<evidence type="ECO:0000313" key="3">
    <source>
        <dbReference type="EMBL" id="KZT61052.1"/>
    </source>
</evidence>
<sequence length="312" mass="32861">MRACLVLLSLAASGALAASVPRHHPHHPQPSSWATVFHDSDTLSSGSSSGSGSSDSGTSGGDSIIIPLPQLPPLRKIPVRSPALPATNAERLRRGLPLKAPTRVLKARQAEASAGLTEPGLTHELLAEGQVEDVWKSIHLKREELPLMPAGPKKIEGYIALSLWPDDRTVGYLACAAECAVVPPTAVSRATVFNFTAPSPAAGGEDSRFEIGFEGGIVGGKLAGADTTNIPLTPISSPVSSTTQTELFTYDVSSHTITAHWGSSELALSSSSEKGLTFTTDIEGLRDARYRKGSKGEGPLMMTFVQVAHQEW</sequence>
<name>A0A165IW02_9BASI</name>
<organism evidence="3 4">
    <name type="scientific">Calocera cornea HHB12733</name>
    <dbReference type="NCBI Taxonomy" id="1353952"/>
    <lineage>
        <taxon>Eukaryota</taxon>
        <taxon>Fungi</taxon>
        <taxon>Dikarya</taxon>
        <taxon>Basidiomycota</taxon>
        <taxon>Agaricomycotina</taxon>
        <taxon>Dacrymycetes</taxon>
        <taxon>Dacrymycetales</taxon>
        <taxon>Dacrymycetaceae</taxon>
        <taxon>Calocera</taxon>
    </lineage>
</organism>
<gene>
    <name evidence="3" type="ORF">CALCODRAFT_480217</name>
</gene>
<proteinExistence type="predicted"/>
<dbReference type="InParanoid" id="A0A165IW02"/>
<feature type="compositionally biased region" description="Low complexity" evidence="1">
    <location>
        <begin position="42"/>
        <end position="65"/>
    </location>
</feature>
<dbReference type="AlphaFoldDB" id="A0A165IW02"/>
<dbReference type="EMBL" id="KV423926">
    <property type="protein sequence ID" value="KZT61052.1"/>
    <property type="molecule type" value="Genomic_DNA"/>
</dbReference>
<evidence type="ECO:0000256" key="1">
    <source>
        <dbReference type="SAM" id="MobiDB-lite"/>
    </source>
</evidence>
<dbReference type="OrthoDB" id="3363991at2759"/>
<accession>A0A165IW02</accession>
<reference evidence="3 4" key="1">
    <citation type="journal article" date="2016" name="Mol. Biol. Evol.">
        <title>Comparative Genomics of Early-Diverging Mushroom-Forming Fungi Provides Insights into the Origins of Lignocellulose Decay Capabilities.</title>
        <authorList>
            <person name="Nagy L.G."/>
            <person name="Riley R."/>
            <person name="Tritt A."/>
            <person name="Adam C."/>
            <person name="Daum C."/>
            <person name="Floudas D."/>
            <person name="Sun H."/>
            <person name="Yadav J.S."/>
            <person name="Pangilinan J."/>
            <person name="Larsson K.H."/>
            <person name="Matsuura K."/>
            <person name="Barry K."/>
            <person name="Labutti K."/>
            <person name="Kuo R."/>
            <person name="Ohm R.A."/>
            <person name="Bhattacharya S.S."/>
            <person name="Shirouzu T."/>
            <person name="Yoshinaga Y."/>
            <person name="Martin F.M."/>
            <person name="Grigoriev I.V."/>
            <person name="Hibbett D.S."/>
        </authorList>
    </citation>
    <scope>NUCLEOTIDE SEQUENCE [LARGE SCALE GENOMIC DNA]</scope>
    <source>
        <strain evidence="3 4">HHB12733</strain>
    </source>
</reference>
<keyword evidence="2" id="KW-0732">Signal</keyword>
<keyword evidence="4" id="KW-1185">Reference proteome</keyword>
<feature type="chain" id="PRO_5007859596" evidence="2">
    <location>
        <begin position="18"/>
        <end position="312"/>
    </location>
</feature>
<feature type="region of interest" description="Disordered" evidence="1">
    <location>
        <begin position="20"/>
        <end position="65"/>
    </location>
</feature>